<dbReference type="InterPro" id="IPR017512">
    <property type="entry name" value="PQQ_MeOH/EtOH_DH"/>
</dbReference>
<accession>A0A1N7IWW1</accession>
<comment type="cofactor">
    <cofactor evidence="12">
        <name>Ca(2+)</name>
        <dbReference type="ChEBI" id="CHEBI:29108"/>
    </cofactor>
    <text evidence="12">Binds 1 Ca(2+) ion per subunit.</text>
</comment>
<dbReference type="SMART" id="SM00564">
    <property type="entry name" value="PQQ"/>
    <property type="match status" value="7"/>
</dbReference>
<evidence type="ECO:0000313" key="17">
    <source>
        <dbReference type="Proteomes" id="UP000186221"/>
    </source>
</evidence>
<feature type="binding site" evidence="12">
    <location>
        <position position="323"/>
    </location>
    <ligand>
        <name>Ca(2+)</name>
        <dbReference type="ChEBI" id="CHEBI:29108"/>
    </ligand>
</feature>
<dbReference type="GO" id="GO:0016614">
    <property type="term" value="F:oxidoreductase activity, acting on CH-OH group of donors"/>
    <property type="evidence" value="ECO:0007669"/>
    <property type="project" value="InterPro"/>
</dbReference>
<feature type="binding site" evidence="12">
    <location>
        <position position="272"/>
    </location>
    <ligand>
        <name>Ca(2+)</name>
        <dbReference type="ChEBI" id="CHEBI:29108"/>
    </ligand>
</feature>
<evidence type="ECO:0000256" key="14">
    <source>
        <dbReference type="SAM" id="SignalP"/>
    </source>
</evidence>
<comment type="subcellular location">
    <subcellularLocation>
        <location evidence="1">Periplasm</location>
    </subcellularLocation>
</comment>
<feature type="binding site" evidence="11">
    <location>
        <position position="133"/>
    </location>
    <ligand>
        <name>pyrroloquinoline quinone</name>
        <dbReference type="ChEBI" id="CHEBI:58442"/>
    </ligand>
</feature>
<keyword evidence="6 12" id="KW-0106">Calcium</keyword>
<feature type="active site" description="Proton acceptor" evidence="10">
    <location>
        <position position="323"/>
    </location>
</feature>
<feature type="binding site" evidence="11">
    <location>
        <position position="177"/>
    </location>
    <ligand>
        <name>pyrroloquinoline quinone</name>
        <dbReference type="ChEBI" id="CHEBI:58442"/>
    </ligand>
</feature>
<evidence type="ECO:0000259" key="15">
    <source>
        <dbReference type="Pfam" id="PF01011"/>
    </source>
</evidence>
<dbReference type="PANTHER" id="PTHR32303:SF20">
    <property type="entry name" value="QUINOPROTEIN ETHANOL DEHYDROGENASE"/>
    <property type="match status" value="1"/>
</dbReference>
<dbReference type="GO" id="GO:0016020">
    <property type="term" value="C:membrane"/>
    <property type="evidence" value="ECO:0007669"/>
    <property type="project" value="InterPro"/>
</dbReference>
<evidence type="ECO:0000256" key="1">
    <source>
        <dbReference type="ARBA" id="ARBA00004418"/>
    </source>
</evidence>
<evidence type="ECO:0000256" key="13">
    <source>
        <dbReference type="PIRSR" id="PIRSR617512-4"/>
    </source>
</evidence>
<evidence type="ECO:0000256" key="3">
    <source>
        <dbReference type="ARBA" id="ARBA00022723"/>
    </source>
</evidence>
<feature type="binding site" evidence="11">
    <location>
        <begin position="417"/>
        <end position="418"/>
    </location>
    <ligand>
        <name>pyrroloquinoline quinone</name>
        <dbReference type="ChEBI" id="CHEBI:58442"/>
    </ligand>
</feature>
<keyword evidence="4 14" id="KW-0732">Signal</keyword>
<dbReference type="SUPFAM" id="SSF50998">
    <property type="entry name" value="Quinoprotein alcohol dehydrogenase-like"/>
    <property type="match status" value="1"/>
</dbReference>
<dbReference type="GO" id="GO:0005509">
    <property type="term" value="F:calcium ion binding"/>
    <property type="evidence" value="ECO:0007669"/>
    <property type="project" value="InterPro"/>
</dbReference>
<dbReference type="STRING" id="453582.SAMN05421580_10179"/>
<dbReference type="PANTHER" id="PTHR32303">
    <property type="entry name" value="QUINOPROTEIN ALCOHOL DEHYDROGENASE (CYTOCHROME C)"/>
    <property type="match status" value="1"/>
</dbReference>
<evidence type="ECO:0000256" key="9">
    <source>
        <dbReference type="ARBA" id="ARBA00023157"/>
    </source>
</evidence>
<name>A0A1N7IWW1_9RHOB</name>
<keyword evidence="8" id="KW-0560">Oxidoreductase</keyword>
<evidence type="ECO:0000256" key="6">
    <source>
        <dbReference type="ARBA" id="ARBA00022837"/>
    </source>
</evidence>
<comment type="similarity">
    <text evidence="2">Belongs to the bacterial PQQ dehydrogenase family.</text>
</comment>
<gene>
    <name evidence="16" type="ORF">SAMN05421580_10179</name>
</gene>
<evidence type="ECO:0000256" key="5">
    <source>
        <dbReference type="ARBA" id="ARBA00022764"/>
    </source>
</evidence>
<feature type="binding site" evidence="11">
    <location>
        <position position="83"/>
    </location>
    <ligand>
        <name>pyrroloquinoline quinone</name>
        <dbReference type="ChEBI" id="CHEBI:58442"/>
    </ligand>
</feature>
<dbReference type="FunFam" id="2.140.10.10:FF:000003">
    <property type="entry name" value="Methanol dehydrogenase, large subunit"/>
    <property type="match status" value="1"/>
</dbReference>
<dbReference type="AlphaFoldDB" id="A0A1N7IWW1"/>
<keyword evidence="17" id="KW-1185">Reference proteome</keyword>
<feature type="disulfide bond" evidence="13">
    <location>
        <begin position="127"/>
        <end position="128"/>
    </location>
</feature>
<keyword evidence="3 12" id="KW-0479">Metal-binding</keyword>
<feature type="binding site" evidence="12">
    <location>
        <position position="195"/>
    </location>
    <ligand>
        <name>Ca(2+)</name>
        <dbReference type="ChEBI" id="CHEBI:29108"/>
    </ligand>
</feature>
<dbReference type="NCBIfam" id="TIGR03075">
    <property type="entry name" value="PQQ_enz_alc_DH"/>
    <property type="match status" value="1"/>
</dbReference>
<evidence type="ECO:0000256" key="8">
    <source>
        <dbReference type="ARBA" id="ARBA00023002"/>
    </source>
</evidence>
<keyword evidence="5" id="KW-0574">Periplasm</keyword>
<evidence type="ECO:0000256" key="12">
    <source>
        <dbReference type="PIRSR" id="PIRSR617512-3"/>
    </source>
</evidence>
<feature type="domain" description="Pyrrolo-quinoline quinone repeat" evidence="15">
    <location>
        <begin position="48"/>
        <end position="362"/>
    </location>
</feature>
<dbReference type="InterPro" id="IPR001479">
    <property type="entry name" value="Quinoprotein_DH_CS"/>
</dbReference>
<evidence type="ECO:0000256" key="11">
    <source>
        <dbReference type="PIRSR" id="PIRSR617512-2"/>
    </source>
</evidence>
<dbReference type="Pfam" id="PF01011">
    <property type="entry name" value="PQQ"/>
    <property type="match status" value="2"/>
</dbReference>
<dbReference type="InterPro" id="IPR018391">
    <property type="entry name" value="PQQ_b-propeller_rpt"/>
</dbReference>
<feature type="domain" description="Pyrrolo-quinoline quinone repeat" evidence="15">
    <location>
        <begin position="465"/>
        <end position="548"/>
    </location>
</feature>
<feature type="chain" id="PRO_5012704080" evidence="14">
    <location>
        <begin position="24"/>
        <end position="591"/>
    </location>
</feature>
<feature type="signal peptide" evidence="14">
    <location>
        <begin position="1"/>
        <end position="23"/>
    </location>
</feature>
<dbReference type="InterPro" id="IPR034119">
    <property type="entry name" value="ADHI"/>
</dbReference>
<evidence type="ECO:0000256" key="10">
    <source>
        <dbReference type="PIRSR" id="PIRSR617512-1"/>
    </source>
</evidence>
<dbReference type="EMBL" id="FTOG01000001">
    <property type="protein sequence ID" value="SIS41575.1"/>
    <property type="molecule type" value="Genomic_DNA"/>
</dbReference>
<dbReference type="InterPro" id="IPR002372">
    <property type="entry name" value="PQQ_rpt_dom"/>
</dbReference>
<reference evidence="17" key="1">
    <citation type="submission" date="2017-01" db="EMBL/GenBank/DDBJ databases">
        <authorList>
            <person name="Varghese N."/>
            <person name="Submissions S."/>
        </authorList>
    </citation>
    <scope>NUCLEOTIDE SEQUENCE [LARGE SCALE GENOMIC DNA]</scope>
    <source>
        <strain evidence="17">DSM 19945</strain>
    </source>
</reference>
<comment type="cofactor">
    <cofactor evidence="11">
        <name>pyrroloquinoline quinone</name>
        <dbReference type="ChEBI" id="CHEBI:58442"/>
    </cofactor>
    <text evidence="11">Binds 1 PQQ group per subunit.</text>
</comment>
<dbReference type="GO" id="GO:0070968">
    <property type="term" value="F:pyrroloquinoline quinone binding"/>
    <property type="evidence" value="ECO:0007669"/>
    <property type="project" value="UniProtKB-ARBA"/>
</dbReference>
<dbReference type="GO" id="GO:0030288">
    <property type="term" value="C:outer membrane-bounded periplasmic space"/>
    <property type="evidence" value="ECO:0007669"/>
    <property type="project" value="InterPro"/>
</dbReference>
<organism evidence="16 17">
    <name type="scientific">Rhodobacter aestuarii</name>
    <dbReference type="NCBI Taxonomy" id="453582"/>
    <lineage>
        <taxon>Bacteria</taxon>
        <taxon>Pseudomonadati</taxon>
        <taxon>Pseudomonadota</taxon>
        <taxon>Alphaproteobacteria</taxon>
        <taxon>Rhodobacterales</taxon>
        <taxon>Rhodobacter group</taxon>
        <taxon>Rhodobacter</taxon>
    </lineage>
</organism>
<evidence type="ECO:0000256" key="4">
    <source>
        <dbReference type="ARBA" id="ARBA00022729"/>
    </source>
</evidence>
<evidence type="ECO:0000313" key="16">
    <source>
        <dbReference type="EMBL" id="SIS41575.1"/>
    </source>
</evidence>
<protein>
    <submittedName>
        <fullName evidence="16">Alcohol dehydrogenase (Cytochrome c)</fullName>
    </submittedName>
</protein>
<proteinExistence type="inferred from homology"/>
<dbReference type="Proteomes" id="UP000186221">
    <property type="component" value="Unassembled WGS sequence"/>
</dbReference>
<keyword evidence="9 13" id="KW-1015">Disulfide bond</keyword>
<dbReference type="RefSeq" id="WP_076483064.1">
    <property type="nucleotide sequence ID" value="NZ_FTOG01000001.1"/>
</dbReference>
<sequence>MNRFVLATVLAISCMGAVGGAQAEVTEQDLRADQQTVGDVLTNGMGRDLQRFSPLTTLNRDNVENLVPAWAFSLGGEKQRGQESQPIVYDGVMYITGSYSRLYAIDIHTGKELWQYDARLPEGILPCCDVINRGAAIYGDNVYFGTLDARIVALDRKTGDVVWNKKIASYKEGYSYTAAPLIVNGLVITGNSGGEFGIVGEVQARDAATGELVWTRPVIEGHIGTLNGEPSTMTGTLNATWPGDMWKTGGGATWLGGAYDADTDTLVFGAGNPAPWNSHLRNAGTPVEGNTGDNLYAASRLGIDPATGEIKWHFQTTPREGWDFDGVNEVVGFVDREGNKRYATADRNGFFYILNREDGKFVAAYPFVKDITWASGIDENGRPIYNEDNRPGAPDAAAEGGKGQQVFAVPSFLGGKNWMPMAYSQQTGLFYVPSNEWGMDIWNEPISYKKGAAYLGAGFTIKPLFEDHIGSLKAIDPNTGEVKWEYQNPAPLWGGVMSTAGGLVFTGNPEGEFMAFDSETGEKLWSFQTGSGIVGQPITWEQDGEQYVSVISGWGGAVPLWGGEVAKRVNYLNQGGTVWTFRLPKQLASVN</sequence>
<keyword evidence="7 11" id="KW-0634">PQQ</keyword>
<dbReference type="CDD" id="cd10277">
    <property type="entry name" value="PQQ_ADH_I"/>
    <property type="match status" value="1"/>
</dbReference>
<evidence type="ECO:0000256" key="2">
    <source>
        <dbReference type="ARBA" id="ARBA00008156"/>
    </source>
</evidence>
<dbReference type="PROSITE" id="PS00364">
    <property type="entry name" value="BACTERIAL_PQQ_2"/>
    <property type="match status" value="1"/>
</dbReference>
<dbReference type="Gene3D" id="2.140.10.10">
    <property type="entry name" value="Quinoprotein alcohol dehydrogenase-like superfamily"/>
    <property type="match status" value="1"/>
</dbReference>
<dbReference type="InterPro" id="IPR011047">
    <property type="entry name" value="Quinoprotein_ADH-like_sf"/>
</dbReference>
<evidence type="ECO:0000256" key="7">
    <source>
        <dbReference type="ARBA" id="ARBA00022891"/>
    </source>
</evidence>